<sequence length="1437" mass="158800">MEWAGTAAMMCEVMPTISEDGRRGSALGPDEAGGELERLMVTMLTERERLLETLREAQDGLATAQLRLRELGHEKDSLQRQLSIALPQEFAALTKELNLCREQLLEREEEIAELKAERNNTRLLLEHLECLVSRHERSLRMTVVKRQAQSPGGVSSEVEVLKALKSLFEHHKALDEKTLNLRDQLSRRRSGLEEPGKDGDGQTLANGLGPVGDSSRRTAELEEAMERQRAEVCQLRERLAVLCRQMSQLEEELGTAHRELGKAEEANSKLQRDLKEALAQREDMEERITTLEKRYLSAQREATSLHDANDKLENELASKESLYRQSEEKSRQLAEWLDDAKQKLQQTLQKAETLPEIEAQLAQRVAALNKAEERHGNFEERLRQLEAQLEEKNQELQRARQREKMNDDHNKRLSETVDKLLSESNERLQLHLKERMGALEEKNSLSEEIANMKKLQDELLLNKEQLLAEMERMQMEIDQLRGRPPSSYSRSLPGSALELRYSQAPTLPSGAPLDPYGAASGRAGKRGRWSGAKDESSKGQDWDRSAPAGSIPPPFPGELDGSDEEEAEGMFGAELLSPSGQADVQTLAIMLQEQLEAINKEIKLIQEEKETTEQRAEELESRVSSSGLDSLGRYRSSCSLPPSLTTSTLASPSPPSSGHSTPRLAPPSPAREGTEKTNHVSKEEAGAPRGEGPAIPGDTPPPTPRSARLERMTQALALQAGSLEDGAPPRGSEGTPDSLHKAPKKKSIKSSIGRLFGKKEKGRMGPPGRESVSLAGTPSDETLATDPLGLSKLTGPGDKDRRNKRKHELLEEACRQGLPFAAWDGPTVVSWLELWVGMPAWYVAACRANVKSGAIMANLSDTEIQREIGISNPLHRLKLRLAIQEMVSLTSPSAPASSRTPTGNVWMTHEEMESLTAATKPILAYGDMNHEWVGNDWLPSLGLPQYRSYFMESLVDARMLDHLNKKELRGQLKMVDSFHSGVHGALLALDETFDYSDLALLLQIPTQNAQARQLLEKEFSNLISLGTDRRLDEDSAKSFSRSPSWRKMFREKDLRGVTPDSAEMLPPNFRSAAAGALGSPGLPLRKLQPEGKGFSNVTVRTLFTAWDNFPTGLPYQLPGTQLQPPRHSWQWVILMRGNDLASGHLDSLFGPQAPMVEQAHAVMFEGEAYVYWRARLLGVHEQMVFLSGLTPASGHLQVRTLPGFGVVQWEQRMADQMGPTYSVNCFGLNASDLTLTQMKTLPKAGPFSLLCRVMSSRRPPWTGPGLNHRKWTKRGGIGRRGQEEIPPPPFSLLCNLLIRFGREPGTLHLREGGGLRSRAACGERPPLPPSLAQSRGPSLPSSSPRRGGETRCYKPRPRLPCHSALPPLRLVASPRGSSVSGVPVPPPVSRVPRGLPAPRAMAVSVPKGQGRSTAFPVPLGLRGLHGKIPLSTMSLGD</sequence>
<dbReference type="InterPro" id="IPR013761">
    <property type="entry name" value="SAM/pointed_sf"/>
</dbReference>
<dbReference type="PROSITE" id="PS50105">
    <property type="entry name" value="SAM_DOMAIN"/>
    <property type="match status" value="2"/>
</dbReference>
<dbReference type="InterPro" id="IPR001660">
    <property type="entry name" value="SAM"/>
</dbReference>
<feature type="domain" description="SAM" evidence="6">
    <location>
        <begin position="823"/>
        <end position="889"/>
    </location>
</feature>
<accession>A0AAW0HHP0</accession>
<dbReference type="PANTHER" id="PTHR12587:SF4">
    <property type="entry name" value="LIPRIN-ALPHA-3"/>
    <property type="match status" value="1"/>
</dbReference>
<reference evidence="7 8" key="1">
    <citation type="journal article" date="2023" name="bioRxiv">
        <title>Conserved and derived expression patterns and positive selection on dental genes reveal complex evolutionary context of ever-growing rodent molars.</title>
        <authorList>
            <person name="Calamari Z.T."/>
            <person name="Song A."/>
            <person name="Cohen E."/>
            <person name="Akter M."/>
            <person name="Roy R.D."/>
            <person name="Hallikas O."/>
            <person name="Christensen M.M."/>
            <person name="Li P."/>
            <person name="Marangoni P."/>
            <person name="Jernvall J."/>
            <person name="Klein O.D."/>
        </authorList>
    </citation>
    <scope>NUCLEOTIDE SEQUENCE [LARGE SCALE GENOMIC DNA]</scope>
    <source>
        <strain evidence="7">V071</strain>
    </source>
</reference>
<evidence type="ECO:0000259" key="6">
    <source>
        <dbReference type="PROSITE" id="PS50105"/>
    </source>
</evidence>
<keyword evidence="2" id="KW-0677">Repeat</keyword>
<evidence type="ECO:0000256" key="4">
    <source>
        <dbReference type="SAM" id="Coils"/>
    </source>
</evidence>
<feature type="compositionally biased region" description="Basic and acidic residues" evidence="5">
    <location>
        <begin position="531"/>
        <end position="544"/>
    </location>
</feature>
<dbReference type="GO" id="GO:0050808">
    <property type="term" value="P:synapse organization"/>
    <property type="evidence" value="ECO:0007669"/>
    <property type="project" value="TreeGrafter"/>
</dbReference>
<comment type="caution">
    <text evidence="7">The sequence shown here is derived from an EMBL/GenBank/DDBJ whole genome shotgun (WGS) entry which is preliminary data.</text>
</comment>
<feature type="domain" description="SAM" evidence="6">
    <location>
        <begin position="936"/>
        <end position="979"/>
    </location>
</feature>
<evidence type="ECO:0000256" key="3">
    <source>
        <dbReference type="ARBA" id="ARBA00023054"/>
    </source>
</evidence>
<dbReference type="Pfam" id="PF00536">
    <property type="entry name" value="SAM_1"/>
    <property type="match status" value="2"/>
</dbReference>
<dbReference type="Proteomes" id="UP001488838">
    <property type="component" value="Unassembled WGS sequence"/>
</dbReference>
<dbReference type="InterPro" id="IPR037620">
    <property type="entry name" value="LIP-1_SAM_1"/>
</dbReference>
<feature type="region of interest" description="Disordered" evidence="5">
    <location>
        <begin position="505"/>
        <end position="577"/>
    </location>
</feature>
<organism evidence="7 8">
    <name type="scientific">Myodes glareolus</name>
    <name type="common">Bank vole</name>
    <name type="synonym">Clethrionomys glareolus</name>
    <dbReference type="NCBI Taxonomy" id="447135"/>
    <lineage>
        <taxon>Eukaryota</taxon>
        <taxon>Metazoa</taxon>
        <taxon>Chordata</taxon>
        <taxon>Craniata</taxon>
        <taxon>Vertebrata</taxon>
        <taxon>Euteleostomi</taxon>
        <taxon>Mammalia</taxon>
        <taxon>Eutheria</taxon>
        <taxon>Euarchontoglires</taxon>
        <taxon>Glires</taxon>
        <taxon>Rodentia</taxon>
        <taxon>Myomorpha</taxon>
        <taxon>Muroidea</taxon>
        <taxon>Cricetidae</taxon>
        <taxon>Arvicolinae</taxon>
        <taxon>Myodes</taxon>
    </lineage>
</organism>
<feature type="region of interest" description="Disordered" evidence="5">
    <location>
        <begin position="1317"/>
        <end position="1358"/>
    </location>
</feature>
<dbReference type="EMBL" id="JBBHLL010000524">
    <property type="protein sequence ID" value="KAK7801020.1"/>
    <property type="molecule type" value="Genomic_DNA"/>
</dbReference>
<dbReference type="SMART" id="SM00454">
    <property type="entry name" value="SAM"/>
    <property type="match status" value="2"/>
</dbReference>
<feature type="compositionally biased region" description="Basic and acidic residues" evidence="5">
    <location>
        <begin position="609"/>
        <end position="621"/>
    </location>
</feature>
<feature type="region of interest" description="Disordered" evidence="5">
    <location>
        <begin position="1262"/>
        <end position="1284"/>
    </location>
</feature>
<feature type="compositionally biased region" description="Low complexity" evidence="5">
    <location>
        <begin position="636"/>
        <end position="651"/>
    </location>
</feature>
<dbReference type="Gene3D" id="1.10.287.1490">
    <property type="match status" value="1"/>
</dbReference>
<proteinExistence type="inferred from homology"/>
<feature type="coiled-coil region" evidence="4">
    <location>
        <begin position="47"/>
        <end position="131"/>
    </location>
</feature>
<dbReference type="PANTHER" id="PTHR12587">
    <property type="entry name" value="LAR INTERACTING PROTEIN LIP -RELATED PROTEIN"/>
    <property type="match status" value="1"/>
</dbReference>
<protein>
    <recommendedName>
        <fullName evidence="6">SAM domain-containing protein</fullName>
    </recommendedName>
</protein>
<feature type="region of interest" description="Disordered" evidence="5">
    <location>
        <begin position="609"/>
        <end position="804"/>
    </location>
</feature>
<feature type="region of interest" description="Disordered" evidence="5">
    <location>
        <begin position="187"/>
        <end position="223"/>
    </location>
</feature>
<dbReference type="InterPro" id="IPR029515">
    <property type="entry name" value="Liprin"/>
</dbReference>
<comment type="similarity">
    <text evidence="1">Belongs to the liprin family. Liprin-alpha subfamily.</text>
</comment>
<dbReference type="Pfam" id="PF25526">
    <property type="entry name" value="LIP-1"/>
    <property type="match status" value="1"/>
</dbReference>
<dbReference type="InterPro" id="IPR057892">
    <property type="entry name" value="LIP-1_CC2"/>
</dbReference>
<evidence type="ECO:0000256" key="1">
    <source>
        <dbReference type="ARBA" id="ARBA00007026"/>
    </source>
</evidence>
<dbReference type="CDD" id="cd09562">
    <property type="entry name" value="SAM_liprin-alpha1_2_3_4_repeat1"/>
    <property type="match status" value="1"/>
</dbReference>
<feature type="compositionally biased region" description="Basic residues" evidence="5">
    <location>
        <begin position="1267"/>
        <end position="1277"/>
    </location>
</feature>
<keyword evidence="8" id="KW-1185">Reference proteome</keyword>
<feature type="compositionally biased region" description="Low complexity" evidence="5">
    <location>
        <begin position="1334"/>
        <end position="1345"/>
    </location>
</feature>
<feature type="compositionally biased region" description="Basic and acidic residues" evidence="5">
    <location>
        <begin position="214"/>
        <end position="223"/>
    </location>
</feature>
<evidence type="ECO:0000313" key="7">
    <source>
        <dbReference type="EMBL" id="KAK7801020.1"/>
    </source>
</evidence>
<feature type="coiled-coil region" evidence="4">
    <location>
        <begin position="435"/>
        <end position="483"/>
    </location>
</feature>
<feature type="compositionally biased region" description="Basic and acidic residues" evidence="5">
    <location>
        <begin position="187"/>
        <end position="200"/>
    </location>
</feature>
<dbReference type="Gene3D" id="1.10.150.50">
    <property type="entry name" value="Transcription Factor, Ets-1"/>
    <property type="match status" value="2"/>
</dbReference>
<evidence type="ECO:0000256" key="2">
    <source>
        <dbReference type="ARBA" id="ARBA00022737"/>
    </source>
</evidence>
<feature type="compositionally biased region" description="Basic and acidic residues" evidence="5">
    <location>
        <begin position="672"/>
        <end position="686"/>
    </location>
</feature>
<feature type="coiled-coil region" evidence="4">
    <location>
        <begin position="239"/>
        <end position="406"/>
    </location>
</feature>
<dbReference type="SUPFAM" id="SSF47769">
    <property type="entry name" value="SAM/Pointed domain"/>
    <property type="match status" value="2"/>
</dbReference>
<feature type="non-terminal residue" evidence="7">
    <location>
        <position position="1437"/>
    </location>
</feature>
<dbReference type="FunFam" id="1.10.150.50:FF:000003">
    <property type="entry name" value="liprin-alpha-2 isoform X1"/>
    <property type="match status" value="1"/>
</dbReference>
<keyword evidence="3 4" id="KW-0175">Coiled coil</keyword>
<gene>
    <name evidence="7" type="ORF">U0070_012077</name>
</gene>
<evidence type="ECO:0000313" key="8">
    <source>
        <dbReference type="Proteomes" id="UP001488838"/>
    </source>
</evidence>
<evidence type="ECO:0000256" key="5">
    <source>
        <dbReference type="SAM" id="MobiDB-lite"/>
    </source>
</evidence>
<dbReference type="GO" id="GO:0005737">
    <property type="term" value="C:cytoplasm"/>
    <property type="evidence" value="ECO:0007669"/>
    <property type="project" value="UniProtKB-ARBA"/>
</dbReference>
<dbReference type="GO" id="GO:0048786">
    <property type="term" value="C:presynaptic active zone"/>
    <property type="evidence" value="ECO:0007669"/>
    <property type="project" value="TreeGrafter"/>
</dbReference>
<name>A0AAW0HHP0_MYOGA</name>